<evidence type="ECO:0000313" key="1">
    <source>
        <dbReference type="EMBL" id="GIH16103.1"/>
    </source>
</evidence>
<gene>
    <name evidence="1" type="ORF">Raf01_42750</name>
</gene>
<comment type="caution">
    <text evidence="1">The sequence shown here is derived from an EMBL/GenBank/DDBJ whole genome shotgun (WGS) entry which is preliminary data.</text>
</comment>
<protein>
    <recommendedName>
        <fullName evidence="3">TadE-like protein</fullName>
    </recommendedName>
</protein>
<sequence length="137" mass="14476">MTRARTERRGRRRLRWEPDRGSTTLETVMQTSVWLLSLLLGVQVAVWGLAELACYYAANHALQTTRVQGGTADAGRTDAITVIGWLDGSLLTGVQVQADRGAATATVTVSGTAATVVPFLALPVGVTATGPVETLNP</sequence>
<organism evidence="1 2">
    <name type="scientific">Rugosimonospora africana</name>
    <dbReference type="NCBI Taxonomy" id="556532"/>
    <lineage>
        <taxon>Bacteria</taxon>
        <taxon>Bacillati</taxon>
        <taxon>Actinomycetota</taxon>
        <taxon>Actinomycetes</taxon>
        <taxon>Micromonosporales</taxon>
        <taxon>Micromonosporaceae</taxon>
        <taxon>Rugosimonospora</taxon>
    </lineage>
</organism>
<reference evidence="1" key="1">
    <citation type="submission" date="2021-01" db="EMBL/GenBank/DDBJ databases">
        <title>Whole genome shotgun sequence of Rugosimonospora africana NBRC 104875.</title>
        <authorList>
            <person name="Komaki H."/>
            <person name="Tamura T."/>
        </authorList>
    </citation>
    <scope>NUCLEOTIDE SEQUENCE</scope>
    <source>
        <strain evidence="1">NBRC 104875</strain>
    </source>
</reference>
<dbReference type="AlphaFoldDB" id="A0A8J3QUQ5"/>
<evidence type="ECO:0000313" key="2">
    <source>
        <dbReference type="Proteomes" id="UP000642748"/>
    </source>
</evidence>
<proteinExistence type="predicted"/>
<name>A0A8J3QUQ5_9ACTN</name>
<accession>A0A8J3QUQ5</accession>
<keyword evidence="2" id="KW-1185">Reference proteome</keyword>
<dbReference type="EMBL" id="BONZ01000039">
    <property type="protein sequence ID" value="GIH16103.1"/>
    <property type="molecule type" value="Genomic_DNA"/>
</dbReference>
<evidence type="ECO:0008006" key="3">
    <source>
        <dbReference type="Google" id="ProtNLM"/>
    </source>
</evidence>
<dbReference type="Proteomes" id="UP000642748">
    <property type="component" value="Unassembled WGS sequence"/>
</dbReference>